<dbReference type="GO" id="GO:0005509">
    <property type="term" value="F:calcium ion binding"/>
    <property type="evidence" value="ECO:0007669"/>
    <property type="project" value="UniProtKB-UniRule"/>
</dbReference>
<dbReference type="GO" id="GO:0007156">
    <property type="term" value="P:homophilic cell adhesion via plasma membrane adhesion molecules"/>
    <property type="evidence" value="ECO:0007669"/>
    <property type="project" value="InterPro"/>
</dbReference>
<keyword evidence="2" id="KW-0812">Transmembrane</keyword>
<dbReference type="GO" id="GO:0016020">
    <property type="term" value="C:membrane"/>
    <property type="evidence" value="ECO:0007669"/>
    <property type="project" value="InterPro"/>
</dbReference>
<evidence type="ECO:0000256" key="1">
    <source>
        <dbReference type="PROSITE-ProRule" id="PRU00043"/>
    </source>
</evidence>
<dbReference type="Pfam" id="PF00028">
    <property type="entry name" value="Cadherin"/>
    <property type="match status" value="1"/>
</dbReference>
<evidence type="ECO:0000313" key="4">
    <source>
        <dbReference type="WBParaSite" id="MCU_001776-RA"/>
    </source>
</evidence>
<name>A0A5K3EN80_MESCO</name>
<accession>A0A5K3EN80</accession>
<sequence length="490" mass="52320">LNATDNDDGALGKVSYSIISGNEEGHFELDELTGCLYISKPFKIMSTQDPNSTIAPYESRLRLLSLKSFRLYLRASDQGVPARTTTAVLDIRLSGPSALLHTQKQTTFAPRIEKPALQNTATFREQKRLLGGSNHLSESRQHDNFISTESLIIIAVMVAAVAALLFIVVLLASACVRKRIMANQARQQCSGARKPTTAEFELQIAGEEVGAGGSVGSMVKKIYEVSPQPPPFIDSTSTYVTVTRNTLRRNNSNQRENVSVPTDLTTTYTVQSLDNLNSIQSDVISPYHFEKAAARQPGGILVQGPSTSLMEVDPRLPPPGPRDGPAGATEASFLQKQKVFSTESVGGQPTTTPYTRAGKAPVICSSAGTLSSALSFQTLPRNHPSAAYVALPSASVAYAPEAMRSSEGILLGPRGVNLGGKCLAANKDLSPNTTHPCVGPSFLIKLDKPAGFLLDPDSPKAYTPLNFTMSGTVHQPADGSCSPNQESSFV</sequence>
<keyword evidence="1" id="KW-0106">Calcium</keyword>
<keyword evidence="2" id="KW-1133">Transmembrane helix</keyword>
<feature type="transmembrane region" description="Helical" evidence="2">
    <location>
        <begin position="151"/>
        <end position="176"/>
    </location>
</feature>
<dbReference type="Gene3D" id="2.60.40.60">
    <property type="entry name" value="Cadherins"/>
    <property type="match status" value="1"/>
</dbReference>
<feature type="domain" description="Cadherin" evidence="3">
    <location>
        <begin position="1"/>
        <end position="112"/>
    </location>
</feature>
<dbReference type="CDD" id="cd11304">
    <property type="entry name" value="Cadherin_repeat"/>
    <property type="match status" value="1"/>
</dbReference>
<dbReference type="AlphaFoldDB" id="A0A5K3EN80"/>
<dbReference type="PROSITE" id="PS50268">
    <property type="entry name" value="CADHERIN_2"/>
    <property type="match status" value="1"/>
</dbReference>
<reference evidence="4" key="1">
    <citation type="submission" date="2019-11" db="UniProtKB">
        <authorList>
            <consortium name="WormBaseParasite"/>
        </authorList>
    </citation>
    <scope>IDENTIFICATION</scope>
</reference>
<organism evidence="4">
    <name type="scientific">Mesocestoides corti</name>
    <name type="common">Flatworm</name>
    <dbReference type="NCBI Taxonomy" id="53468"/>
    <lineage>
        <taxon>Eukaryota</taxon>
        <taxon>Metazoa</taxon>
        <taxon>Spiralia</taxon>
        <taxon>Lophotrochozoa</taxon>
        <taxon>Platyhelminthes</taxon>
        <taxon>Cestoda</taxon>
        <taxon>Eucestoda</taxon>
        <taxon>Cyclophyllidea</taxon>
        <taxon>Mesocestoididae</taxon>
        <taxon>Mesocestoides</taxon>
    </lineage>
</organism>
<evidence type="ECO:0000259" key="3">
    <source>
        <dbReference type="PROSITE" id="PS50268"/>
    </source>
</evidence>
<dbReference type="InterPro" id="IPR002126">
    <property type="entry name" value="Cadherin-like_dom"/>
</dbReference>
<dbReference type="WBParaSite" id="MCU_001776-RA">
    <property type="protein sequence ID" value="MCU_001776-RA"/>
    <property type="gene ID" value="MCU_001776"/>
</dbReference>
<keyword evidence="2" id="KW-0472">Membrane</keyword>
<protein>
    <submittedName>
        <fullName evidence="4">CA domain-containing protein</fullName>
    </submittedName>
</protein>
<proteinExistence type="predicted"/>
<dbReference type="SUPFAM" id="SSF49313">
    <property type="entry name" value="Cadherin-like"/>
    <property type="match status" value="1"/>
</dbReference>
<dbReference type="InterPro" id="IPR015919">
    <property type="entry name" value="Cadherin-like_sf"/>
</dbReference>
<evidence type="ECO:0000256" key="2">
    <source>
        <dbReference type="SAM" id="Phobius"/>
    </source>
</evidence>